<sequence>MPVFYQLTIREQAKNFTNIQQLANAVAKTHSVLNATKAKMGTTDRPILVSQAEPDAPPPRSPQPFNHCFDRRGSMDCSQECYHDHTPSVHCRPQNTMWAPNKFVSFQPPQANPSPQLQPQTEMLLEQLIQHWDDDCEEGQS</sequence>
<dbReference type="AlphaFoldDB" id="A0A915KS26"/>
<dbReference type="Proteomes" id="UP000887565">
    <property type="component" value="Unplaced"/>
</dbReference>
<accession>A0A915KS26</accession>
<protein>
    <submittedName>
        <fullName evidence="3">Uncharacterized protein</fullName>
    </submittedName>
</protein>
<evidence type="ECO:0000256" key="1">
    <source>
        <dbReference type="SAM" id="MobiDB-lite"/>
    </source>
</evidence>
<evidence type="ECO:0000313" key="2">
    <source>
        <dbReference type="Proteomes" id="UP000887565"/>
    </source>
</evidence>
<proteinExistence type="predicted"/>
<feature type="region of interest" description="Disordered" evidence="1">
    <location>
        <begin position="43"/>
        <end position="67"/>
    </location>
</feature>
<name>A0A915KS26_ROMCU</name>
<reference evidence="3" key="1">
    <citation type="submission" date="2022-11" db="UniProtKB">
        <authorList>
            <consortium name="WormBaseParasite"/>
        </authorList>
    </citation>
    <scope>IDENTIFICATION</scope>
</reference>
<keyword evidence="2" id="KW-1185">Reference proteome</keyword>
<dbReference type="WBParaSite" id="nRc.2.0.1.t40900-RA">
    <property type="protein sequence ID" value="nRc.2.0.1.t40900-RA"/>
    <property type="gene ID" value="nRc.2.0.1.g40900"/>
</dbReference>
<evidence type="ECO:0000313" key="3">
    <source>
        <dbReference type="WBParaSite" id="nRc.2.0.1.t40900-RA"/>
    </source>
</evidence>
<organism evidence="2 3">
    <name type="scientific">Romanomermis culicivorax</name>
    <name type="common">Nematode worm</name>
    <dbReference type="NCBI Taxonomy" id="13658"/>
    <lineage>
        <taxon>Eukaryota</taxon>
        <taxon>Metazoa</taxon>
        <taxon>Ecdysozoa</taxon>
        <taxon>Nematoda</taxon>
        <taxon>Enoplea</taxon>
        <taxon>Dorylaimia</taxon>
        <taxon>Mermithida</taxon>
        <taxon>Mermithoidea</taxon>
        <taxon>Mermithidae</taxon>
        <taxon>Romanomermis</taxon>
    </lineage>
</organism>